<dbReference type="Pfam" id="PF01722">
    <property type="entry name" value="BolA"/>
    <property type="match status" value="1"/>
</dbReference>
<dbReference type="EMBL" id="JAHEPS010000003">
    <property type="protein sequence ID" value="MBT1444675.1"/>
    <property type="molecule type" value="Genomic_DNA"/>
</dbReference>
<evidence type="ECO:0000313" key="3">
    <source>
        <dbReference type="EMBL" id="MBT1444675.1"/>
    </source>
</evidence>
<dbReference type="PANTHER" id="PTHR46229">
    <property type="entry name" value="BOLA TRANSCRIPTION REGULATOR"/>
    <property type="match status" value="1"/>
</dbReference>
<comment type="similarity">
    <text evidence="1 2">Belongs to the BolA/IbaG family.</text>
</comment>
<protein>
    <submittedName>
        <fullName evidence="3">BolA/IbaG family iron-sulfur metabolism protein</fullName>
    </submittedName>
</protein>
<keyword evidence="4" id="KW-1185">Reference proteome</keyword>
<dbReference type="SUPFAM" id="SSF82657">
    <property type="entry name" value="BolA-like"/>
    <property type="match status" value="1"/>
</dbReference>
<dbReference type="RefSeq" id="WP_214506883.1">
    <property type="nucleotide sequence ID" value="NZ_JAHEPS010000003.1"/>
</dbReference>
<evidence type="ECO:0000256" key="2">
    <source>
        <dbReference type="RuleBase" id="RU003860"/>
    </source>
</evidence>
<dbReference type="PIRSF" id="PIRSF003113">
    <property type="entry name" value="BolA"/>
    <property type="match status" value="1"/>
</dbReference>
<dbReference type="PANTHER" id="PTHR46229:SF2">
    <property type="entry name" value="BOLA-LIKE PROTEIN 1"/>
    <property type="match status" value="1"/>
</dbReference>
<accession>A0ABS5V2N9</accession>
<gene>
    <name evidence="3" type="ORF">KJI95_09100</name>
</gene>
<evidence type="ECO:0000313" key="4">
    <source>
        <dbReference type="Proteomes" id="UP001195903"/>
    </source>
</evidence>
<comment type="caution">
    <text evidence="3">The sequence shown here is derived from an EMBL/GenBank/DDBJ whole genome shotgun (WGS) entry which is preliminary data.</text>
</comment>
<dbReference type="InterPro" id="IPR002634">
    <property type="entry name" value="BolA"/>
</dbReference>
<name>A0ABS5V2N9_9GAMM</name>
<dbReference type="Proteomes" id="UP001195903">
    <property type="component" value="Unassembled WGS sequence"/>
</dbReference>
<dbReference type="InterPro" id="IPR050961">
    <property type="entry name" value="BolA/IbaG_stress_morph_reg"/>
</dbReference>
<dbReference type="Gene3D" id="3.30.300.90">
    <property type="entry name" value="BolA-like"/>
    <property type="match status" value="1"/>
</dbReference>
<evidence type="ECO:0000256" key="1">
    <source>
        <dbReference type="ARBA" id="ARBA00005578"/>
    </source>
</evidence>
<sequence>MTVADIIHAKLTEALAPLHLEVINESHMHNVPKGSESHFKLVLVSRAFEGQRLIGRHRAVNQLLADELAGSVHALSMHTYTPEEWSALGAVPDSPNCMGGSKH</sequence>
<proteinExistence type="inferred from homology"/>
<organism evidence="3 4">
    <name type="scientific">Shewanella jiangmenensis</name>
    <dbReference type="NCBI Taxonomy" id="2837387"/>
    <lineage>
        <taxon>Bacteria</taxon>
        <taxon>Pseudomonadati</taxon>
        <taxon>Pseudomonadota</taxon>
        <taxon>Gammaproteobacteria</taxon>
        <taxon>Alteromonadales</taxon>
        <taxon>Shewanellaceae</taxon>
        <taxon>Shewanella</taxon>
    </lineage>
</organism>
<dbReference type="InterPro" id="IPR036065">
    <property type="entry name" value="BolA-like_sf"/>
</dbReference>
<reference evidence="3 4" key="1">
    <citation type="submission" date="2021-05" db="EMBL/GenBank/DDBJ databases">
        <title>Shewanella sp. JM162201.</title>
        <authorList>
            <person name="Xu S."/>
            <person name="Li A."/>
        </authorList>
    </citation>
    <scope>NUCLEOTIDE SEQUENCE [LARGE SCALE GENOMIC DNA]</scope>
    <source>
        <strain evidence="3 4">JM162201</strain>
    </source>
</reference>